<sequence length="147" mass="16804">MDASTRAWIQGALIRAARQQLLVRYSDFHALFGDADSLRRRFELLEQVVHELADPAEADYGALMANAQGLPGPEFFRRYRVLRADEYETIVGGNAYARPRLTQRTAIAVKERHHVYLHASRHWSIRPDLRAWTLELPVSPDRRAGGP</sequence>
<evidence type="ECO:0000313" key="2">
    <source>
        <dbReference type="Proteomes" id="UP000484381"/>
    </source>
</evidence>
<organism evidence="1 2">
    <name type="scientific">Paraburkholderia franconis</name>
    <dbReference type="NCBI Taxonomy" id="2654983"/>
    <lineage>
        <taxon>Bacteria</taxon>
        <taxon>Pseudomonadati</taxon>
        <taxon>Pseudomonadota</taxon>
        <taxon>Betaproteobacteria</taxon>
        <taxon>Burkholderiales</taxon>
        <taxon>Burkholderiaceae</taxon>
        <taxon>Paraburkholderia</taxon>
    </lineage>
</organism>
<evidence type="ECO:0000313" key="1">
    <source>
        <dbReference type="EMBL" id="MPW22397.1"/>
    </source>
</evidence>
<gene>
    <name evidence="1" type="ORF">GCT13_37615</name>
</gene>
<dbReference type="Proteomes" id="UP000484381">
    <property type="component" value="Unassembled WGS sequence"/>
</dbReference>
<proteinExistence type="predicted"/>
<comment type="caution">
    <text evidence="1">The sequence shown here is derived from an EMBL/GenBank/DDBJ whole genome shotgun (WGS) entry which is preliminary data.</text>
</comment>
<accession>A0A7X1NI25</accession>
<dbReference type="AlphaFoldDB" id="A0A7X1NI25"/>
<name>A0A7X1NI25_9BURK</name>
<dbReference type="EMBL" id="WHNP01000065">
    <property type="protein sequence ID" value="MPW22397.1"/>
    <property type="molecule type" value="Genomic_DNA"/>
</dbReference>
<keyword evidence="2" id="KW-1185">Reference proteome</keyword>
<reference evidence="1 2" key="1">
    <citation type="submission" date="2019-10" db="EMBL/GenBank/DDBJ databases">
        <title>Paraburkholderia sp. isolated from nodules of Mimosa pudica from Brazilian Atlantic Forest soils.</title>
        <authorList>
            <person name="Paulitsch F."/>
            <person name="Hungria M."/>
            <person name="Dall'Agnol R."/>
        </authorList>
    </citation>
    <scope>NUCLEOTIDE SEQUENCE [LARGE SCALE GENOMIC DNA]</scope>
    <source>
        <strain evidence="1 2">CNPSo 3157</strain>
    </source>
</reference>
<dbReference type="RefSeq" id="WP_152767042.1">
    <property type="nucleotide sequence ID" value="NZ_WHNP01000065.1"/>
</dbReference>
<protein>
    <submittedName>
        <fullName evidence="1">Uncharacterized protein</fullName>
    </submittedName>
</protein>